<gene>
    <name evidence="1" type="ORF">B4077_6138</name>
</gene>
<dbReference type="Proteomes" id="UP000035214">
    <property type="component" value="Unassembled WGS sequence"/>
</dbReference>
<dbReference type="RefSeq" id="WP_046956601.1">
    <property type="nucleotide sequence ID" value="NZ_LCYI01000054.1"/>
</dbReference>
<evidence type="ECO:0000313" key="1">
    <source>
        <dbReference type="EMBL" id="KLA23551.1"/>
    </source>
</evidence>
<proteinExistence type="predicted"/>
<reference evidence="1 2" key="1">
    <citation type="submission" date="2015-04" db="EMBL/GenBank/DDBJ databases">
        <title>Draft Genome Sequences of Eight Spore-Forming Food Isolates of Bacillus cereus Genome sequencing.</title>
        <authorList>
            <person name="Krawcyk A.O."/>
            <person name="de Jong A."/>
            <person name="Eijlander R.T."/>
            <person name="Berendsen E.M."/>
            <person name="Holsappel S."/>
            <person name="Wells-Bennik M."/>
            <person name="Kuipers O.P."/>
        </authorList>
    </citation>
    <scope>NUCLEOTIDE SEQUENCE [LARGE SCALE GENOMIC DNA]</scope>
    <source>
        <strain evidence="1 2">B4077</strain>
    </source>
</reference>
<dbReference type="PATRIC" id="fig|1396.428.peg.1967"/>
<organism evidence="1 2">
    <name type="scientific">Bacillus cereus</name>
    <dbReference type="NCBI Taxonomy" id="1396"/>
    <lineage>
        <taxon>Bacteria</taxon>
        <taxon>Bacillati</taxon>
        <taxon>Bacillota</taxon>
        <taxon>Bacilli</taxon>
        <taxon>Bacillales</taxon>
        <taxon>Bacillaceae</taxon>
        <taxon>Bacillus</taxon>
        <taxon>Bacillus cereus group</taxon>
    </lineage>
</organism>
<dbReference type="EMBL" id="LCYI01000054">
    <property type="protein sequence ID" value="KLA23551.1"/>
    <property type="molecule type" value="Genomic_DNA"/>
</dbReference>
<comment type="caution">
    <text evidence="1">The sequence shown here is derived from an EMBL/GenBank/DDBJ whole genome shotgun (WGS) entry which is preliminary data.</text>
</comment>
<protein>
    <submittedName>
        <fullName evidence="1">Uncharacterized protein</fullName>
    </submittedName>
</protein>
<accession>A0A0G8EH55</accession>
<evidence type="ECO:0000313" key="2">
    <source>
        <dbReference type="Proteomes" id="UP000035214"/>
    </source>
</evidence>
<name>A0A0G8EH55_BACCE</name>
<sequence>MKYFDDELRQIDMDQKEAILVVRAYKRYLAKTDEDREYGTEVIERISNSDTTREDADFIIRCTEVIDDIIDKVVEEKVTNKS</sequence>
<dbReference type="AlphaFoldDB" id="A0A0G8EH55"/>